<organism evidence="1 2">
    <name type="scientific">Schaalia turicensis</name>
    <dbReference type="NCBI Taxonomy" id="131111"/>
    <lineage>
        <taxon>Bacteria</taxon>
        <taxon>Bacillati</taxon>
        <taxon>Actinomycetota</taxon>
        <taxon>Actinomycetes</taxon>
        <taxon>Actinomycetales</taxon>
        <taxon>Actinomycetaceae</taxon>
        <taxon>Schaalia</taxon>
    </lineage>
</organism>
<accession>A0A2I1I4G5</accession>
<gene>
    <name evidence="1" type="ORF">CYJ25_06480</name>
</gene>
<proteinExistence type="predicted"/>
<dbReference type="EMBL" id="PKKJ01000008">
    <property type="protein sequence ID" value="PKY65981.1"/>
    <property type="molecule type" value="Genomic_DNA"/>
</dbReference>
<name>A0A2I1I4G5_9ACTO</name>
<dbReference type="Gene3D" id="3.40.30.10">
    <property type="entry name" value="Glutaredoxin"/>
    <property type="match status" value="1"/>
</dbReference>
<protein>
    <submittedName>
        <fullName evidence="1">Arsenical resistance operon transcriptional repressor ArsD</fullName>
    </submittedName>
</protein>
<sequence>MRQIDIYEPALCCSSGVCGTDVDQALVNFNAALTALDKEGITVTRHNLASAPADFAACEPVRAYMEVAGTDGLPVTVVDGTIVATGSYPEADQLRQFAGAAPEGKTTLPVAESGCCGGSGCC</sequence>
<dbReference type="InterPro" id="IPR010712">
    <property type="entry name" value="Arsenical-R_ArsD"/>
</dbReference>
<evidence type="ECO:0000313" key="1">
    <source>
        <dbReference type="EMBL" id="PKY65981.1"/>
    </source>
</evidence>
<dbReference type="AlphaFoldDB" id="A0A2I1I4G5"/>
<dbReference type="Pfam" id="PF06953">
    <property type="entry name" value="ArsD"/>
    <property type="match status" value="1"/>
</dbReference>
<dbReference type="GO" id="GO:0003677">
    <property type="term" value="F:DNA binding"/>
    <property type="evidence" value="ECO:0007669"/>
    <property type="project" value="InterPro"/>
</dbReference>
<dbReference type="GO" id="GO:0045892">
    <property type="term" value="P:negative regulation of DNA-templated transcription"/>
    <property type="evidence" value="ECO:0007669"/>
    <property type="project" value="InterPro"/>
</dbReference>
<evidence type="ECO:0000313" key="2">
    <source>
        <dbReference type="Proteomes" id="UP000234545"/>
    </source>
</evidence>
<comment type="caution">
    <text evidence="1">The sequence shown here is derived from an EMBL/GenBank/DDBJ whole genome shotgun (WGS) entry which is preliminary data.</text>
</comment>
<dbReference type="RefSeq" id="WP_101628368.1">
    <property type="nucleotide sequence ID" value="NZ_PKKJ01000008.1"/>
</dbReference>
<dbReference type="OrthoDB" id="9801358at2"/>
<dbReference type="NCBIfam" id="NF033727">
    <property type="entry name" value="chaperon_ArsD"/>
    <property type="match status" value="1"/>
</dbReference>
<reference evidence="1 2" key="1">
    <citation type="submission" date="2017-12" db="EMBL/GenBank/DDBJ databases">
        <title>Phylogenetic diversity of female urinary microbiome.</title>
        <authorList>
            <person name="Thomas-White K."/>
            <person name="Wolfe A.J."/>
        </authorList>
    </citation>
    <scope>NUCLEOTIDE SEQUENCE [LARGE SCALE GENOMIC DNA]</scope>
    <source>
        <strain evidence="1 2">UMB0250</strain>
    </source>
</reference>
<dbReference type="GO" id="GO:0046685">
    <property type="term" value="P:response to arsenic-containing substance"/>
    <property type="evidence" value="ECO:0007669"/>
    <property type="project" value="InterPro"/>
</dbReference>
<dbReference type="Proteomes" id="UP000234545">
    <property type="component" value="Unassembled WGS sequence"/>
</dbReference>